<name>A0A1I8GFR3_9PLAT</name>
<dbReference type="Proteomes" id="UP000095280">
    <property type="component" value="Unplaced"/>
</dbReference>
<dbReference type="WBParaSite" id="maker-uti_cns_0001740-snap-gene-0.3-mRNA-1">
    <property type="protein sequence ID" value="maker-uti_cns_0001740-snap-gene-0.3-mRNA-1"/>
    <property type="gene ID" value="maker-uti_cns_0001740-snap-gene-0.3"/>
</dbReference>
<feature type="region of interest" description="Disordered" evidence="1">
    <location>
        <begin position="39"/>
        <end position="111"/>
    </location>
</feature>
<protein>
    <submittedName>
        <fullName evidence="3">Translation elongation factor 1-alpha</fullName>
    </submittedName>
</protein>
<evidence type="ECO:0000256" key="1">
    <source>
        <dbReference type="SAM" id="MobiDB-lite"/>
    </source>
</evidence>
<evidence type="ECO:0000313" key="3">
    <source>
        <dbReference type="WBParaSite" id="maker-uti_cns_0001740-snap-gene-0.3-mRNA-1"/>
    </source>
</evidence>
<evidence type="ECO:0000313" key="2">
    <source>
        <dbReference type="Proteomes" id="UP000095280"/>
    </source>
</evidence>
<sequence length="215" mass="23897">LQKPVTHPQLQDLQVRSGWRGGSRQDFASQSILSQNLPTRLQGHNWSGLRGGEAGRVGSSVSASNLGHGRPGEVSQHRLSLLPRRSRRDRGIRPVGPGHTGPGGAVDPRRLPDCRRRVGFRYQRRLPGEVPGRHQAGFDRRHEVSNCGCRSLGSCRPPRFGVLADQRADWGGRCRAVPPGRRSRLPGRRAARLRGGRRCSLRELRWRRAESGICD</sequence>
<keyword evidence="2" id="KW-1185">Reference proteome</keyword>
<dbReference type="AlphaFoldDB" id="A0A1I8GFR3"/>
<organism evidence="2 3">
    <name type="scientific">Macrostomum lignano</name>
    <dbReference type="NCBI Taxonomy" id="282301"/>
    <lineage>
        <taxon>Eukaryota</taxon>
        <taxon>Metazoa</taxon>
        <taxon>Spiralia</taxon>
        <taxon>Lophotrochozoa</taxon>
        <taxon>Platyhelminthes</taxon>
        <taxon>Rhabditophora</taxon>
        <taxon>Macrostomorpha</taxon>
        <taxon>Macrostomida</taxon>
        <taxon>Macrostomidae</taxon>
        <taxon>Macrostomum</taxon>
    </lineage>
</organism>
<proteinExistence type="predicted"/>
<reference evidence="3" key="1">
    <citation type="submission" date="2016-11" db="UniProtKB">
        <authorList>
            <consortium name="WormBaseParasite"/>
        </authorList>
    </citation>
    <scope>IDENTIFICATION</scope>
</reference>
<accession>A0A1I8GFR3</accession>